<evidence type="ECO:0000259" key="12">
    <source>
        <dbReference type="PROSITE" id="PS50926"/>
    </source>
</evidence>
<feature type="binding site" evidence="11">
    <location>
        <position position="179"/>
    </location>
    <ligand>
        <name>[4Fe-4S] cluster</name>
        <dbReference type="ChEBI" id="CHEBI:49883"/>
        <label>2</label>
        <note>4Fe-4S-S-AdoMet</note>
    </ligand>
</feature>
<dbReference type="EMBL" id="CP035281">
    <property type="protein sequence ID" value="QAT42425.1"/>
    <property type="molecule type" value="Genomic_DNA"/>
</dbReference>
<dbReference type="GO" id="GO:0035597">
    <property type="term" value="F:tRNA-2-methylthio-N(6)-dimethylallyladenosine(37) synthase activity"/>
    <property type="evidence" value="ECO:0007669"/>
    <property type="project" value="UniProtKB-EC"/>
</dbReference>
<dbReference type="InterPro" id="IPR007197">
    <property type="entry name" value="rSAM"/>
</dbReference>
<keyword evidence="7 11" id="KW-0479">Metal-binding</keyword>
<evidence type="ECO:0000256" key="10">
    <source>
        <dbReference type="ARBA" id="ARBA00033765"/>
    </source>
</evidence>
<dbReference type="InterPro" id="IPR002792">
    <property type="entry name" value="TRAM_dom"/>
</dbReference>
<dbReference type="SFLD" id="SFLDS00029">
    <property type="entry name" value="Radical_SAM"/>
    <property type="match status" value="1"/>
</dbReference>
<comment type="function">
    <text evidence="1 11">Catalyzes the methylthiolation of N6-(dimethylallyl)adenosine (i(6)A), leading to the formation of 2-methylthio-N6-(dimethylallyl)adenosine (ms(2)i(6)A) at position 37 in tRNAs that read codons beginning with uridine.</text>
</comment>
<evidence type="ECO:0000313" key="15">
    <source>
        <dbReference type="EMBL" id="QAT42425.1"/>
    </source>
</evidence>
<dbReference type="InterPro" id="IPR006638">
    <property type="entry name" value="Elp3/MiaA/NifB-like_rSAM"/>
</dbReference>
<dbReference type="PROSITE" id="PS51918">
    <property type="entry name" value="RADICAL_SAM"/>
    <property type="match status" value="1"/>
</dbReference>
<accession>A0A410PU19</accession>
<keyword evidence="3 11" id="KW-0963">Cytoplasm</keyword>
<evidence type="ECO:0000256" key="9">
    <source>
        <dbReference type="ARBA" id="ARBA00023014"/>
    </source>
</evidence>
<dbReference type="FunFam" id="3.80.30.20:FF:000001">
    <property type="entry name" value="tRNA-2-methylthio-N(6)-dimethylallyladenosine synthase 2"/>
    <property type="match status" value="1"/>
</dbReference>
<proteinExistence type="inferred from homology"/>
<dbReference type="HAMAP" id="MF_01864">
    <property type="entry name" value="tRNA_metthiotr_MiaB"/>
    <property type="match status" value="1"/>
</dbReference>
<dbReference type="Proteomes" id="UP000287601">
    <property type="component" value="Chromosome"/>
</dbReference>
<dbReference type="GO" id="GO:0005829">
    <property type="term" value="C:cytosol"/>
    <property type="evidence" value="ECO:0007669"/>
    <property type="project" value="TreeGrafter"/>
</dbReference>
<dbReference type="InterPro" id="IPR023404">
    <property type="entry name" value="rSAM_horseshoe"/>
</dbReference>
<comment type="catalytic activity">
    <reaction evidence="11">
        <text>N(6)-dimethylallyladenosine(37) in tRNA + (sulfur carrier)-SH + AH2 + 2 S-adenosyl-L-methionine = 2-methylsulfanyl-N(6)-dimethylallyladenosine(37) in tRNA + (sulfur carrier)-H + 5'-deoxyadenosine + L-methionine + A + S-adenosyl-L-homocysteine + 2 H(+)</text>
        <dbReference type="Rhea" id="RHEA:37067"/>
        <dbReference type="Rhea" id="RHEA-COMP:10375"/>
        <dbReference type="Rhea" id="RHEA-COMP:10376"/>
        <dbReference type="Rhea" id="RHEA-COMP:14737"/>
        <dbReference type="Rhea" id="RHEA-COMP:14739"/>
        <dbReference type="ChEBI" id="CHEBI:13193"/>
        <dbReference type="ChEBI" id="CHEBI:15378"/>
        <dbReference type="ChEBI" id="CHEBI:17319"/>
        <dbReference type="ChEBI" id="CHEBI:17499"/>
        <dbReference type="ChEBI" id="CHEBI:29917"/>
        <dbReference type="ChEBI" id="CHEBI:57844"/>
        <dbReference type="ChEBI" id="CHEBI:57856"/>
        <dbReference type="ChEBI" id="CHEBI:59789"/>
        <dbReference type="ChEBI" id="CHEBI:64428"/>
        <dbReference type="ChEBI" id="CHEBI:74415"/>
        <dbReference type="ChEBI" id="CHEBI:74417"/>
        <dbReference type="EC" id="2.8.4.3"/>
    </reaction>
</comment>
<evidence type="ECO:0000256" key="6">
    <source>
        <dbReference type="ARBA" id="ARBA00022694"/>
    </source>
</evidence>
<name>A0A410PU19_9FIRM</name>
<feature type="binding site" evidence="11">
    <location>
        <position position="172"/>
    </location>
    <ligand>
        <name>[4Fe-4S] cluster</name>
        <dbReference type="ChEBI" id="CHEBI:49883"/>
        <label>2</label>
        <note>4Fe-4S-S-AdoMet</note>
    </ligand>
</feature>
<dbReference type="NCBIfam" id="TIGR00089">
    <property type="entry name" value="MiaB/RimO family radical SAM methylthiotransferase"/>
    <property type="match status" value="1"/>
</dbReference>
<dbReference type="FunFam" id="3.40.50.12160:FF:000006">
    <property type="entry name" value="tRNA-2-methylthio-N(6)-dimethylallyladenosine synthase"/>
    <property type="match status" value="1"/>
</dbReference>
<dbReference type="Gene3D" id="3.40.50.12160">
    <property type="entry name" value="Methylthiotransferase, N-terminal domain"/>
    <property type="match status" value="1"/>
</dbReference>
<dbReference type="GO" id="GO:0051539">
    <property type="term" value="F:4 iron, 4 sulfur cluster binding"/>
    <property type="evidence" value="ECO:0007669"/>
    <property type="project" value="UniProtKB-UniRule"/>
</dbReference>
<dbReference type="InterPro" id="IPR058240">
    <property type="entry name" value="rSAM_sf"/>
</dbReference>
<keyword evidence="16" id="KW-1185">Reference proteome</keyword>
<dbReference type="SUPFAM" id="SSF102114">
    <property type="entry name" value="Radical SAM enzymes"/>
    <property type="match status" value="1"/>
</dbReference>
<dbReference type="SFLD" id="SFLDF00273">
    <property type="entry name" value="(dimethylallyl)adenosine_tRNA"/>
    <property type="match status" value="1"/>
</dbReference>
<feature type="domain" description="Radical SAM core" evidence="14">
    <location>
        <begin position="158"/>
        <end position="397"/>
    </location>
</feature>
<evidence type="ECO:0000259" key="13">
    <source>
        <dbReference type="PROSITE" id="PS51449"/>
    </source>
</evidence>
<keyword evidence="6 11" id="KW-0819">tRNA processing</keyword>
<feature type="binding site" evidence="11">
    <location>
        <position position="176"/>
    </location>
    <ligand>
        <name>[4Fe-4S] cluster</name>
        <dbReference type="ChEBI" id="CHEBI:49883"/>
        <label>2</label>
        <note>4Fe-4S-S-AdoMet</note>
    </ligand>
</feature>
<dbReference type="PANTHER" id="PTHR43020">
    <property type="entry name" value="CDK5 REGULATORY SUBUNIT-ASSOCIATED PROTEIN 1"/>
    <property type="match status" value="1"/>
</dbReference>
<dbReference type="EC" id="2.8.4.3" evidence="10 11"/>
<comment type="cofactor">
    <cofactor evidence="11">
        <name>[4Fe-4S] cluster</name>
        <dbReference type="ChEBI" id="CHEBI:49883"/>
    </cofactor>
    <text evidence="11">Binds 2 [4Fe-4S] clusters. One cluster is coordinated with 3 cysteines and an exchangeable S-adenosyl-L-methionine.</text>
</comment>
<dbReference type="InterPro" id="IPR020612">
    <property type="entry name" value="Methylthiotransferase_CS"/>
</dbReference>
<dbReference type="InterPro" id="IPR006463">
    <property type="entry name" value="MiaB_methiolase"/>
</dbReference>
<evidence type="ECO:0000256" key="1">
    <source>
        <dbReference type="ARBA" id="ARBA00003234"/>
    </source>
</evidence>
<comment type="subunit">
    <text evidence="11">Monomer.</text>
</comment>
<evidence type="ECO:0000256" key="2">
    <source>
        <dbReference type="ARBA" id="ARBA00022485"/>
    </source>
</evidence>
<gene>
    <name evidence="11 15" type="primary">miaB</name>
    <name evidence="15" type="ORF">EQM06_03820</name>
</gene>
<feature type="binding site" evidence="11">
    <location>
        <position position="96"/>
    </location>
    <ligand>
        <name>[4Fe-4S] cluster</name>
        <dbReference type="ChEBI" id="CHEBI:49883"/>
        <label>1</label>
    </ligand>
</feature>
<feature type="domain" description="TRAM" evidence="12">
    <location>
        <begin position="400"/>
        <end position="465"/>
    </location>
</feature>
<evidence type="ECO:0000256" key="5">
    <source>
        <dbReference type="ARBA" id="ARBA00022691"/>
    </source>
</evidence>
<comment type="subcellular location">
    <subcellularLocation>
        <location evidence="11">Cytoplasm</location>
    </subcellularLocation>
</comment>
<keyword evidence="8 11" id="KW-0408">Iron</keyword>
<evidence type="ECO:0000256" key="7">
    <source>
        <dbReference type="ARBA" id="ARBA00022723"/>
    </source>
</evidence>
<dbReference type="KEGG" id="amij:EQM06_03820"/>
<evidence type="ECO:0000256" key="4">
    <source>
        <dbReference type="ARBA" id="ARBA00022679"/>
    </source>
</evidence>
<dbReference type="OrthoDB" id="9805215at2"/>
<feature type="binding site" evidence="11">
    <location>
        <position position="62"/>
    </location>
    <ligand>
        <name>[4Fe-4S] cluster</name>
        <dbReference type="ChEBI" id="CHEBI:49883"/>
        <label>1</label>
    </ligand>
</feature>
<evidence type="ECO:0000259" key="14">
    <source>
        <dbReference type="PROSITE" id="PS51918"/>
    </source>
</evidence>
<protein>
    <recommendedName>
        <fullName evidence="10 11">tRNA-2-methylthio-N(6)-dimethylallyladenosine synthase</fullName>
        <ecNumber evidence="10 11">2.8.4.3</ecNumber>
    </recommendedName>
    <alternativeName>
        <fullName evidence="11">(Dimethylallyl)adenosine tRNA methylthiotransferase MiaB</fullName>
    </alternativeName>
    <alternativeName>
        <fullName evidence="11">tRNA-i(6)A37 methylthiotransferase</fullName>
    </alternativeName>
</protein>
<dbReference type="PROSITE" id="PS50926">
    <property type="entry name" value="TRAM"/>
    <property type="match status" value="1"/>
</dbReference>
<evidence type="ECO:0000256" key="3">
    <source>
        <dbReference type="ARBA" id="ARBA00022490"/>
    </source>
</evidence>
<dbReference type="NCBIfam" id="TIGR01574">
    <property type="entry name" value="miaB-methiolase"/>
    <property type="match status" value="1"/>
</dbReference>
<dbReference type="InterPro" id="IPR005839">
    <property type="entry name" value="Methylthiotransferase"/>
</dbReference>
<keyword evidence="2 11" id="KW-0004">4Fe-4S</keyword>
<dbReference type="Pfam" id="PF04055">
    <property type="entry name" value="Radical_SAM"/>
    <property type="match status" value="1"/>
</dbReference>
<feature type="domain" description="MTTase N-terminal" evidence="13">
    <location>
        <begin position="17"/>
        <end position="135"/>
    </location>
</feature>
<keyword evidence="4 11" id="KW-0808">Transferase</keyword>
<dbReference type="Gene3D" id="3.80.30.20">
    <property type="entry name" value="tm_1862 like domain"/>
    <property type="match status" value="1"/>
</dbReference>
<dbReference type="SFLD" id="SFLDG01082">
    <property type="entry name" value="B12-binding_domain_containing"/>
    <property type="match status" value="1"/>
</dbReference>
<dbReference type="InterPro" id="IPR038135">
    <property type="entry name" value="Methylthiotransferase_N_sf"/>
</dbReference>
<dbReference type="SFLD" id="SFLDG01061">
    <property type="entry name" value="methylthiotransferase"/>
    <property type="match status" value="1"/>
</dbReference>
<dbReference type="GO" id="GO:0046872">
    <property type="term" value="F:metal ion binding"/>
    <property type="evidence" value="ECO:0007669"/>
    <property type="project" value="UniProtKB-KW"/>
</dbReference>
<feature type="binding site" evidence="11">
    <location>
        <position position="26"/>
    </location>
    <ligand>
        <name>[4Fe-4S] cluster</name>
        <dbReference type="ChEBI" id="CHEBI:49883"/>
        <label>1</label>
    </ligand>
</feature>
<evidence type="ECO:0000313" key="16">
    <source>
        <dbReference type="Proteomes" id="UP000287601"/>
    </source>
</evidence>
<organism evidence="15 16">
    <name type="scientific">Aminipila luticellarii</name>
    <dbReference type="NCBI Taxonomy" id="2507160"/>
    <lineage>
        <taxon>Bacteria</taxon>
        <taxon>Bacillati</taxon>
        <taxon>Bacillota</taxon>
        <taxon>Clostridia</taxon>
        <taxon>Peptostreptococcales</taxon>
        <taxon>Anaerovoracaceae</taxon>
        <taxon>Aminipila</taxon>
    </lineage>
</organism>
<reference evidence="15 16" key="1">
    <citation type="submission" date="2019-01" db="EMBL/GenBank/DDBJ databases">
        <title>Draft genomes of a novel of Aminipila strains.</title>
        <authorList>
            <person name="Ma S."/>
        </authorList>
    </citation>
    <scope>NUCLEOTIDE SEQUENCE [LARGE SCALE GENOMIC DNA]</scope>
    <source>
        <strain evidence="16">JN-39</strain>
    </source>
</reference>
<keyword evidence="9 11" id="KW-0411">Iron-sulfur</keyword>
<dbReference type="Pfam" id="PF01938">
    <property type="entry name" value="TRAM"/>
    <property type="match status" value="1"/>
</dbReference>
<dbReference type="SMART" id="SM00729">
    <property type="entry name" value="Elp3"/>
    <property type="match status" value="1"/>
</dbReference>
<evidence type="ECO:0000256" key="11">
    <source>
        <dbReference type="HAMAP-Rule" id="MF_01864"/>
    </source>
</evidence>
<dbReference type="Pfam" id="PF00919">
    <property type="entry name" value="UPF0004"/>
    <property type="match status" value="1"/>
</dbReference>
<dbReference type="InterPro" id="IPR013848">
    <property type="entry name" value="Methylthiotransferase_N"/>
</dbReference>
<dbReference type="PANTHER" id="PTHR43020:SF2">
    <property type="entry name" value="MITOCHONDRIAL TRNA METHYLTHIOTRANSFERASE CDK5RAP1"/>
    <property type="match status" value="1"/>
</dbReference>
<dbReference type="CDD" id="cd01335">
    <property type="entry name" value="Radical_SAM"/>
    <property type="match status" value="1"/>
</dbReference>
<keyword evidence="5 11" id="KW-0949">S-adenosyl-L-methionine</keyword>
<comment type="similarity">
    <text evidence="11">Belongs to the methylthiotransferase family. MiaB subfamily.</text>
</comment>
<dbReference type="PROSITE" id="PS01278">
    <property type="entry name" value="MTTASE_RADICAL"/>
    <property type="match status" value="1"/>
</dbReference>
<dbReference type="AlphaFoldDB" id="A0A410PU19"/>
<dbReference type="PROSITE" id="PS51449">
    <property type="entry name" value="MTTASE_N"/>
    <property type="match status" value="1"/>
</dbReference>
<evidence type="ECO:0000256" key="8">
    <source>
        <dbReference type="ARBA" id="ARBA00023004"/>
    </source>
</evidence>
<sequence length="465" mass="52962">MEVTLEKDTILEKSGNKKYHIITFGCQMNEHDSETMAGMLNEKGFEAEEERDQADIVIINTCSVRENADKRFFGTLGQLKKIKEKNPEFVACVCGCMMQQQHIIDQVKSKYPWVDLVFGTHNIHQFPQLLDNVIQERKKIVDVWQDGGAIVEGLPAKRLYDFKALVNIMYGCNNFCTYCIVPYTRGRERSRRPEEIIKEVQELVENGAKEITLLGQNVNSYGVSKHEDGYCASEEKGMDFADLIYALNEIEGLERIRFMTSHPKDLSDKLIQAYRDCDKLCHAIHLPVQSGSDKVLKRMNRKYTKSDYVTLIEKLRAAAPDIAVTTDLIVGFPGETEEDFQETMDLIEKVRYDSAFTFIYSIRKGTPAEEYEDQVPEEVKHDRFNRLLERMNQISGEINKTYEDTVQKVLVEGPSSSKKDGSTLAGRTESAKLVNFQGSEALTGQIVKVKITEGKQFNLKGILEA</sequence>